<dbReference type="Pfam" id="PF09339">
    <property type="entry name" value="HTH_IclR"/>
    <property type="match status" value="1"/>
</dbReference>
<dbReference type="CDD" id="cd00090">
    <property type="entry name" value="HTH_ARSR"/>
    <property type="match status" value="1"/>
</dbReference>
<reference evidence="5" key="1">
    <citation type="submission" date="2019-09" db="EMBL/GenBank/DDBJ databases">
        <title>Genomic analysis of Haloferax sp. CBA1149.</title>
        <authorList>
            <person name="Roh S.W."/>
        </authorList>
    </citation>
    <scope>NUCLEOTIDE SEQUENCE</scope>
    <source>
        <strain evidence="5">CBA1149</strain>
    </source>
</reference>
<evidence type="ECO:0000313" key="5">
    <source>
        <dbReference type="EMBL" id="KAB1185331.1"/>
    </source>
</evidence>
<feature type="domain" description="IclR-ED" evidence="4">
    <location>
        <begin position="64"/>
        <end position="251"/>
    </location>
</feature>
<sequence>MRTLKTVETTLDIIEALQELDGAGVSELASHLDLSKGGVYNHLATLHEREYLVKDGAEYRLSHRFFNLGHTVKHRTDLYNIAKPELEHLAEFTGGHAGLIIEEFGKAIYLHREIGNQGVSEEFSARRLEGSDHLHVSSCGKAILAHLPLEYVEWIVETHGLPAKTPDTITDVDSLLVELVEIREQGYAISDEEAVQGIRAIGVPILDTDDNVLGAIAVSRPKSQLPDELAYGLLPQLVIEAANIIEVNLVTQNPSQVIRY</sequence>
<dbReference type="PANTHER" id="PTHR30136:SF35">
    <property type="entry name" value="HTH-TYPE TRANSCRIPTIONAL REGULATOR RV1719"/>
    <property type="match status" value="1"/>
</dbReference>
<dbReference type="SMART" id="SM00346">
    <property type="entry name" value="HTH_ICLR"/>
    <property type="match status" value="1"/>
</dbReference>
<dbReference type="InterPro" id="IPR036390">
    <property type="entry name" value="WH_DNA-bd_sf"/>
</dbReference>
<dbReference type="RefSeq" id="WP_151139502.1">
    <property type="nucleotide sequence ID" value="NZ_VZUS01000004.1"/>
</dbReference>
<dbReference type="InterPro" id="IPR005471">
    <property type="entry name" value="Tscrpt_reg_IclR_N"/>
</dbReference>
<dbReference type="SUPFAM" id="SSF55781">
    <property type="entry name" value="GAF domain-like"/>
    <property type="match status" value="1"/>
</dbReference>
<dbReference type="EMBL" id="VZUS01000004">
    <property type="protein sequence ID" value="KAB1185331.1"/>
    <property type="molecule type" value="Genomic_DNA"/>
</dbReference>
<dbReference type="InterPro" id="IPR036388">
    <property type="entry name" value="WH-like_DNA-bd_sf"/>
</dbReference>
<organism evidence="5">
    <name type="scientific">Haloferax sp. CBA1149</name>
    <dbReference type="NCBI Taxonomy" id="2650753"/>
    <lineage>
        <taxon>Archaea</taxon>
        <taxon>Methanobacteriati</taxon>
        <taxon>Methanobacteriota</taxon>
        <taxon>Stenosarchaea group</taxon>
        <taxon>Halobacteria</taxon>
        <taxon>Halobacteriales</taxon>
        <taxon>Haloferacaceae</taxon>
        <taxon>Haloferax</taxon>
    </lineage>
</organism>
<dbReference type="GO" id="GO:0003677">
    <property type="term" value="F:DNA binding"/>
    <property type="evidence" value="ECO:0007669"/>
    <property type="project" value="UniProtKB-KW"/>
</dbReference>
<evidence type="ECO:0000259" key="4">
    <source>
        <dbReference type="PROSITE" id="PS51078"/>
    </source>
</evidence>
<keyword evidence="3" id="KW-0804">Transcription</keyword>
<dbReference type="PANTHER" id="PTHR30136">
    <property type="entry name" value="HELIX-TURN-HELIX TRANSCRIPTIONAL REGULATOR, ICLR FAMILY"/>
    <property type="match status" value="1"/>
</dbReference>
<keyword evidence="1" id="KW-0805">Transcription regulation</keyword>
<dbReference type="Gene3D" id="1.10.10.10">
    <property type="entry name" value="Winged helix-like DNA-binding domain superfamily/Winged helix DNA-binding domain"/>
    <property type="match status" value="1"/>
</dbReference>
<dbReference type="InterPro" id="IPR014757">
    <property type="entry name" value="Tscrpt_reg_IclR_C"/>
</dbReference>
<dbReference type="AlphaFoldDB" id="A0A643JYD0"/>
<keyword evidence="2" id="KW-0238">DNA-binding</keyword>
<dbReference type="GO" id="GO:0045892">
    <property type="term" value="P:negative regulation of DNA-templated transcription"/>
    <property type="evidence" value="ECO:0007669"/>
    <property type="project" value="TreeGrafter"/>
</dbReference>
<proteinExistence type="predicted"/>
<dbReference type="InterPro" id="IPR011991">
    <property type="entry name" value="ArsR-like_HTH"/>
</dbReference>
<gene>
    <name evidence="5" type="ORF">Hfx1149_14820</name>
</gene>
<dbReference type="InterPro" id="IPR029016">
    <property type="entry name" value="GAF-like_dom_sf"/>
</dbReference>
<evidence type="ECO:0000256" key="3">
    <source>
        <dbReference type="ARBA" id="ARBA00023163"/>
    </source>
</evidence>
<accession>A0A643JYD0</accession>
<protein>
    <submittedName>
        <fullName evidence="5">IclR family transcriptional regulator</fullName>
    </submittedName>
</protein>
<name>A0A643JYD0_9EURY</name>
<dbReference type="PROSITE" id="PS51078">
    <property type="entry name" value="ICLR_ED"/>
    <property type="match status" value="1"/>
</dbReference>
<dbReference type="Pfam" id="PF01614">
    <property type="entry name" value="IclR_C"/>
    <property type="match status" value="1"/>
</dbReference>
<evidence type="ECO:0000256" key="2">
    <source>
        <dbReference type="ARBA" id="ARBA00023125"/>
    </source>
</evidence>
<dbReference type="Gene3D" id="3.30.450.40">
    <property type="match status" value="1"/>
</dbReference>
<evidence type="ECO:0000256" key="1">
    <source>
        <dbReference type="ARBA" id="ARBA00023015"/>
    </source>
</evidence>
<dbReference type="GO" id="GO:0003700">
    <property type="term" value="F:DNA-binding transcription factor activity"/>
    <property type="evidence" value="ECO:0007669"/>
    <property type="project" value="TreeGrafter"/>
</dbReference>
<dbReference type="InterPro" id="IPR050707">
    <property type="entry name" value="HTH_MetabolicPath_Reg"/>
</dbReference>
<dbReference type="SUPFAM" id="SSF46785">
    <property type="entry name" value="Winged helix' DNA-binding domain"/>
    <property type="match status" value="1"/>
</dbReference>
<comment type="caution">
    <text evidence="5">The sequence shown here is derived from an EMBL/GenBank/DDBJ whole genome shotgun (WGS) entry which is preliminary data.</text>
</comment>